<feature type="region of interest" description="Disordered" evidence="8">
    <location>
        <begin position="1"/>
        <end position="20"/>
    </location>
</feature>
<dbReference type="EMBL" id="LRBV02000003">
    <property type="status" value="NOT_ANNOTATED_CDS"/>
    <property type="molecule type" value="Genomic_DNA"/>
</dbReference>
<dbReference type="InterPro" id="IPR002182">
    <property type="entry name" value="NB-ARC"/>
</dbReference>
<dbReference type="InterPro" id="IPR035897">
    <property type="entry name" value="Toll_tir_struct_dom_sf"/>
</dbReference>
<dbReference type="SUPFAM" id="SSF52200">
    <property type="entry name" value="Toll/Interleukin receptor TIR domain"/>
    <property type="match status" value="2"/>
</dbReference>
<dbReference type="Pfam" id="PF01582">
    <property type="entry name" value="TIR"/>
    <property type="match status" value="2"/>
</dbReference>
<dbReference type="SUPFAM" id="SSF46785">
    <property type="entry name" value="Winged helix' DNA-binding domain"/>
    <property type="match status" value="1"/>
</dbReference>
<evidence type="ECO:0000313" key="11">
    <source>
        <dbReference type="Proteomes" id="UP000594261"/>
    </source>
</evidence>
<dbReference type="SUPFAM" id="SSF52058">
    <property type="entry name" value="L domain-like"/>
    <property type="match status" value="1"/>
</dbReference>
<dbReference type="Pfam" id="PF23282">
    <property type="entry name" value="WHD_ROQ1"/>
    <property type="match status" value="1"/>
</dbReference>
<dbReference type="InterPro" id="IPR036390">
    <property type="entry name" value="WH_DNA-bd_sf"/>
</dbReference>
<dbReference type="FunFam" id="3.40.50.10140:FF:000007">
    <property type="entry name" value="Disease resistance protein (TIR-NBS-LRR class)"/>
    <property type="match status" value="2"/>
</dbReference>
<dbReference type="InParanoid" id="A0A7N2L3H7"/>
<dbReference type="Gene3D" id="3.80.10.10">
    <property type="entry name" value="Ribonuclease Inhibitor"/>
    <property type="match status" value="2"/>
</dbReference>
<organism evidence="10 11">
    <name type="scientific">Quercus lobata</name>
    <name type="common">Valley oak</name>
    <dbReference type="NCBI Taxonomy" id="97700"/>
    <lineage>
        <taxon>Eukaryota</taxon>
        <taxon>Viridiplantae</taxon>
        <taxon>Streptophyta</taxon>
        <taxon>Embryophyta</taxon>
        <taxon>Tracheophyta</taxon>
        <taxon>Spermatophyta</taxon>
        <taxon>Magnoliopsida</taxon>
        <taxon>eudicotyledons</taxon>
        <taxon>Gunneridae</taxon>
        <taxon>Pentapetalae</taxon>
        <taxon>rosids</taxon>
        <taxon>fabids</taxon>
        <taxon>Fagales</taxon>
        <taxon>Fagaceae</taxon>
        <taxon>Quercus</taxon>
    </lineage>
</organism>
<dbReference type="PRINTS" id="PR00364">
    <property type="entry name" value="DISEASERSIST"/>
</dbReference>
<dbReference type="InterPro" id="IPR058192">
    <property type="entry name" value="WHD_ROQ1-like"/>
</dbReference>
<keyword evidence="4" id="KW-0378">Hydrolase</keyword>
<accession>A0A7N2L3H7</accession>
<feature type="compositionally biased region" description="Basic and acidic residues" evidence="8">
    <location>
        <begin position="1"/>
        <end position="10"/>
    </location>
</feature>
<dbReference type="InterPro" id="IPR032675">
    <property type="entry name" value="LRR_dom_sf"/>
</dbReference>
<dbReference type="FunFam" id="1.10.8.430:FF:000002">
    <property type="entry name" value="Disease resistance protein (TIR-NBS-LRR class)"/>
    <property type="match status" value="1"/>
</dbReference>
<keyword evidence="2" id="KW-0433">Leucine-rich repeat</keyword>
<keyword evidence="6" id="KW-0520">NAD</keyword>
<dbReference type="OMA" id="LYEAHWD"/>
<evidence type="ECO:0000256" key="2">
    <source>
        <dbReference type="ARBA" id="ARBA00022614"/>
    </source>
</evidence>
<dbReference type="EnsemblPlants" id="QL03p000619:mrna">
    <property type="protein sequence ID" value="QL03p000619:mrna"/>
    <property type="gene ID" value="QL03p000619"/>
</dbReference>
<evidence type="ECO:0000256" key="3">
    <source>
        <dbReference type="ARBA" id="ARBA00022737"/>
    </source>
</evidence>
<dbReference type="GO" id="GO:0061809">
    <property type="term" value="F:NAD+ nucleosidase activity, cyclic ADP-ribose generating"/>
    <property type="evidence" value="ECO:0007669"/>
    <property type="project" value="UniProtKB-EC"/>
</dbReference>
<dbReference type="PROSITE" id="PS50104">
    <property type="entry name" value="TIR"/>
    <property type="match status" value="2"/>
</dbReference>
<dbReference type="FunCoup" id="A0A7N2L3H7">
    <property type="interactions" value="255"/>
</dbReference>
<dbReference type="PANTHER" id="PTHR11017">
    <property type="entry name" value="LEUCINE-RICH REPEAT-CONTAINING PROTEIN"/>
    <property type="match status" value="1"/>
</dbReference>
<dbReference type="Gramene" id="QL03p000619:mrna">
    <property type="protein sequence ID" value="QL03p000619:mrna"/>
    <property type="gene ID" value="QL03p000619"/>
</dbReference>
<comment type="catalytic activity">
    <reaction evidence="7">
        <text>NAD(+) + H2O = ADP-D-ribose + nicotinamide + H(+)</text>
        <dbReference type="Rhea" id="RHEA:16301"/>
        <dbReference type="ChEBI" id="CHEBI:15377"/>
        <dbReference type="ChEBI" id="CHEBI:15378"/>
        <dbReference type="ChEBI" id="CHEBI:17154"/>
        <dbReference type="ChEBI" id="CHEBI:57540"/>
        <dbReference type="ChEBI" id="CHEBI:57967"/>
        <dbReference type="EC" id="3.2.2.6"/>
    </reaction>
    <physiologicalReaction direction="left-to-right" evidence="7">
        <dbReference type="Rhea" id="RHEA:16302"/>
    </physiologicalReaction>
</comment>
<sequence length="1339" mass="152566">MDSRKLKRESLPSPSSSSTRQPKIKYQVFLSFRGEDTRTNFTDHLYVALKGKGIITFRDEEELKKGERISELFKAIEESQFAIIILSKNYASSTWCLDELAKIIKCKDEIGLKVLPVFYDVSPSIVRKQIETFEQAFIDHQKRFEDNIEKVETWRDTLKKVADIKGWDLHLQNRLESEIIQDIVKLIMEKLSSKCSSINKNLIGIKSMVAELIPSYLGFGNDIYMMGICGMGGLGKTTLANAIYDEYTDHFEGSSFIANVRERSEKRELHELQQQLLDEILEGSNTKIYNVQGGVKKIKSSGLRHKKILLVLDDVNQKDQLEKLAGEHNWFGLGSWIIITTRDEHVLVDHEVLKIYKPNGLDDDDASQLFCSKAFKKVQPTEGYMQLSQKVVGYASGLPLALVTLGSFLAGKLVAEWESALKNLKENPKREIFDVLKISYDGLEEMEKKIFLDIACFFRGWNKNEVIQILENCGFEARIGISVLIERSLLTMDVIGRLEMHDLLKIMGQDIIHLESGGEIGKQSRLWLVKDLLHVLENDMATEAIQAIVVTNKEEKPFKCKFSDGFSKMSNLRLLIIYEDSLHGKKLNILNAQKHLALPNNLRHLRWTNCPFKCLASRHKRMLPVQLELLSNKFEYLWEGKMRSVNLKFIDLSHSMKLVRTPDFSGVPILEVLDLSLCFQLVEIHPSVGRLSKLRYLHLRHCASLTDLPSMSDEMQSLTVLDLYGCLKISTIPKFTGIMKSLSELSLAKSAIMKLAPSSIECVTALTFLHLSECRNLECLPSMDNLRSLKALDLSECSKLKSLPRLPSTVRYINTKGCFSLKWSPAQDKLSIWSQSLSQWLPYNERGSRVEFTILFHFLQGLLYRQTVYGTSSKREEDGFRTEFQIIIPSCLTQKEVNSISIELPSNWYNSKWIGLALWASGFIFIGDGIRARVIALGDMPLHHCASKVFTSTMHCGDSIGLLYFSRDDWFAKVGIGECSQIKVIFETYYYSAFRVWECCGVSLVYQQDVEEFNQTNAQCMIESFGKGNIHKLTVSDDNDDVNTIGDMETSIATLREATNISGYHLQNRWFRNFQMSFLCKKRKSKTGFVDLSKTGVFSGGFGALRSFSSFSQMASSLSPSSFSTQKRKYEVFLSFRGEDTRNFTDHLYDVLNRRGIVTFRGEGGLKRGKPISKLFKAIEVSQFAIIIFSKNYASSTWCLDELAKIVKCRKETGLIVLPVFYDVEPSCVRKQMGTFKQAFIDHQKCFEDNIEKVETWRAALIEMTIISGWHLQNRPESEIIQDIVKTIMRKLSSKSSSFTKNLIGINCMVAGLIPSYLHDGDLWHWGPGKTTLGRARYS</sequence>
<evidence type="ECO:0000313" key="10">
    <source>
        <dbReference type="EnsemblPlants" id="QL03p000619:mrna"/>
    </source>
</evidence>
<reference evidence="10 11" key="1">
    <citation type="journal article" date="2016" name="G3 (Bethesda)">
        <title>First Draft Assembly and Annotation of the Genome of a California Endemic Oak Quercus lobata Nee (Fagaceae).</title>
        <authorList>
            <person name="Sork V.L."/>
            <person name="Fitz-Gibbon S.T."/>
            <person name="Puiu D."/>
            <person name="Crepeau M."/>
            <person name="Gugger P.F."/>
            <person name="Sherman R."/>
            <person name="Stevens K."/>
            <person name="Langley C.H."/>
            <person name="Pellegrini M."/>
            <person name="Salzberg S.L."/>
        </authorList>
    </citation>
    <scope>NUCLEOTIDE SEQUENCE [LARGE SCALE GENOMIC DNA]</scope>
    <source>
        <strain evidence="10 11">cv. SW786</strain>
    </source>
</reference>
<keyword evidence="5" id="KW-0611">Plant defense</keyword>
<dbReference type="InterPro" id="IPR027417">
    <property type="entry name" value="P-loop_NTPase"/>
</dbReference>
<dbReference type="Pfam" id="PF00931">
    <property type="entry name" value="NB-ARC"/>
    <property type="match status" value="1"/>
</dbReference>
<dbReference type="Gene3D" id="1.10.8.430">
    <property type="entry name" value="Helical domain of apoptotic protease-activating factors"/>
    <property type="match status" value="1"/>
</dbReference>
<proteinExistence type="predicted"/>
<dbReference type="Gene3D" id="3.40.50.300">
    <property type="entry name" value="P-loop containing nucleotide triphosphate hydrolases"/>
    <property type="match status" value="1"/>
</dbReference>
<dbReference type="Gene3D" id="3.40.50.10140">
    <property type="entry name" value="Toll/interleukin-1 receptor homology (TIR) domain"/>
    <property type="match status" value="2"/>
</dbReference>
<dbReference type="PANTHER" id="PTHR11017:SF573">
    <property type="entry name" value="ADP-RIBOSYL CYCLASE_CYCLIC ADP-RIBOSE HYDROLASE"/>
    <property type="match status" value="1"/>
</dbReference>
<dbReference type="InterPro" id="IPR000157">
    <property type="entry name" value="TIR_dom"/>
</dbReference>
<dbReference type="InterPro" id="IPR042197">
    <property type="entry name" value="Apaf_helical"/>
</dbReference>
<dbReference type="InterPro" id="IPR045344">
    <property type="entry name" value="C-JID"/>
</dbReference>
<evidence type="ECO:0000256" key="6">
    <source>
        <dbReference type="ARBA" id="ARBA00023027"/>
    </source>
</evidence>
<feature type="domain" description="TIR" evidence="9">
    <location>
        <begin position="24"/>
        <end position="191"/>
    </location>
</feature>
<evidence type="ECO:0000256" key="1">
    <source>
        <dbReference type="ARBA" id="ARBA00011982"/>
    </source>
</evidence>
<dbReference type="SUPFAM" id="SSF52540">
    <property type="entry name" value="P-loop containing nucleoside triphosphate hydrolases"/>
    <property type="match status" value="1"/>
</dbReference>
<evidence type="ECO:0000256" key="4">
    <source>
        <dbReference type="ARBA" id="ARBA00022801"/>
    </source>
</evidence>
<keyword evidence="3" id="KW-0677">Repeat</keyword>
<dbReference type="Pfam" id="PF20160">
    <property type="entry name" value="C-JID"/>
    <property type="match status" value="1"/>
</dbReference>
<feature type="domain" description="TIR" evidence="9">
    <location>
        <begin position="1128"/>
        <end position="1292"/>
    </location>
</feature>
<dbReference type="GO" id="GO:0007165">
    <property type="term" value="P:signal transduction"/>
    <property type="evidence" value="ECO:0007669"/>
    <property type="project" value="InterPro"/>
</dbReference>
<reference evidence="10" key="2">
    <citation type="submission" date="2021-01" db="UniProtKB">
        <authorList>
            <consortium name="EnsemblPlants"/>
        </authorList>
    </citation>
    <scope>IDENTIFICATION</scope>
</reference>
<name>A0A7N2L3H7_QUELO</name>
<dbReference type="GO" id="GO:0006952">
    <property type="term" value="P:defense response"/>
    <property type="evidence" value="ECO:0007669"/>
    <property type="project" value="UniProtKB-KW"/>
</dbReference>
<dbReference type="GO" id="GO:0043531">
    <property type="term" value="F:ADP binding"/>
    <property type="evidence" value="ECO:0007669"/>
    <property type="project" value="InterPro"/>
</dbReference>
<dbReference type="SMART" id="SM00255">
    <property type="entry name" value="TIR"/>
    <property type="match status" value="2"/>
</dbReference>
<dbReference type="InterPro" id="IPR044974">
    <property type="entry name" value="Disease_R_plants"/>
</dbReference>
<dbReference type="EC" id="3.2.2.6" evidence="1"/>
<keyword evidence="11" id="KW-1185">Reference proteome</keyword>
<evidence type="ECO:0000256" key="5">
    <source>
        <dbReference type="ARBA" id="ARBA00022821"/>
    </source>
</evidence>
<protein>
    <recommendedName>
        <fullName evidence="1">ADP-ribosyl cyclase/cyclic ADP-ribose hydrolase</fullName>
        <ecNumber evidence="1">3.2.2.6</ecNumber>
    </recommendedName>
</protein>
<evidence type="ECO:0000259" key="9">
    <source>
        <dbReference type="PROSITE" id="PS50104"/>
    </source>
</evidence>
<dbReference type="Proteomes" id="UP000594261">
    <property type="component" value="Chromosome 3"/>
</dbReference>
<evidence type="ECO:0000256" key="7">
    <source>
        <dbReference type="ARBA" id="ARBA00047304"/>
    </source>
</evidence>
<evidence type="ECO:0000256" key="8">
    <source>
        <dbReference type="SAM" id="MobiDB-lite"/>
    </source>
</evidence>